<reference evidence="5" key="1">
    <citation type="submission" date="2015-08" db="EMBL/GenBank/DDBJ databases">
        <authorList>
            <person name="Babu N.S."/>
            <person name="Beckwith C.J."/>
            <person name="Beseler K.G."/>
            <person name="Brison A."/>
            <person name="Carone J.V."/>
            <person name="Caskin T.P."/>
            <person name="Diamond M."/>
            <person name="Durham M.E."/>
            <person name="Foxe J.M."/>
            <person name="Go M."/>
            <person name="Henderson B.A."/>
            <person name="Jones I.B."/>
            <person name="McGettigan J.A."/>
            <person name="Micheletti S.J."/>
            <person name="Nasrallah M.E."/>
            <person name="Ortiz D."/>
            <person name="Piller C.R."/>
            <person name="Privatt S.R."/>
            <person name="Schneider S.L."/>
            <person name="Sharp S."/>
            <person name="Smith T.C."/>
            <person name="Stanton J.D."/>
            <person name="Ullery H.E."/>
            <person name="Wilson R.J."/>
            <person name="Serrano M.G."/>
            <person name="Buck G."/>
            <person name="Lee V."/>
            <person name="Wang Y."/>
            <person name="Carvalho R."/>
            <person name="Voegtly L."/>
            <person name="Shi R."/>
            <person name="Duckworth R."/>
            <person name="Johnson A."/>
            <person name="Loviza R."/>
            <person name="Walstead R."/>
            <person name="Shah Z."/>
            <person name="Kiflezghi M."/>
            <person name="Wade K."/>
            <person name="Ball S.L."/>
            <person name="Bradley K.W."/>
            <person name="Asai D.J."/>
            <person name="Bowman C.A."/>
            <person name="Russell D.A."/>
            <person name="Pope W.H."/>
            <person name="Jacobs-Sera D."/>
            <person name="Hendrix R.W."/>
            <person name="Hatfull G.F."/>
        </authorList>
    </citation>
    <scope>NUCLEOTIDE SEQUENCE</scope>
</reference>
<dbReference type="EMBL" id="GDKF01009597">
    <property type="protein sequence ID" value="JAT69025.1"/>
    <property type="molecule type" value="Transcribed_RNA"/>
</dbReference>
<dbReference type="InterPro" id="IPR036322">
    <property type="entry name" value="WD40_repeat_dom_sf"/>
</dbReference>
<dbReference type="PRINTS" id="PR00320">
    <property type="entry name" value="GPROTEINBRPT"/>
</dbReference>
<organism evidence="5">
    <name type="scientific">Auxenochlorella protothecoides</name>
    <name type="common">Green microalga</name>
    <name type="synonym">Chlorella protothecoides</name>
    <dbReference type="NCBI Taxonomy" id="3075"/>
    <lineage>
        <taxon>Eukaryota</taxon>
        <taxon>Viridiplantae</taxon>
        <taxon>Chlorophyta</taxon>
        <taxon>core chlorophytes</taxon>
        <taxon>Trebouxiophyceae</taxon>
        <taxon>Chlorellales</taxon>
        <taxon>Chlorellaceae</taxon>
        <taxon>Auxenochlorella</taxon>
    </lineage>
</organism>
<dbReference type="PROSITE" id="PS50082">
    <property type="entry name" value="WD_REPEATS_2"/>
    <property type="match status" value="6"/>
</dbReference>
<proteinExistence type="inferred from homology"/>
<dbReference type="InterPro" id="IPR045241">
    <property type="entry name" value="Prp46/PLRG1-like"/>
</dbReference>
<evidence type="ECO:0000256" key="4">
    <source>
        <dbReference type="PROSITE-ProRule" id="PRU00221"/>
    </source>
</evidence>
<dbReference type="PROSITE" id="PS50294">
    <property type="entry name" value="WD_REPEATS_REGION"/>
    <property type="match status" value="4"/>
</dbReference>
<dbReference type="InterPro" id="IPR001680">
    <property type="entry name" value="WD40_rpt"/>
</dbReference>
<dbReference type="GO" id="GO:0000974">
    <property type="term" value="C:Prp19 complex"/>
    <property type="evidence" value="ECO:0007669"/>
    <property type="project" value="TreeGrafter"/>
</dbReference>
<dbReference type="Pfam" id="PF00400">
    <property type="entry name" value="WD40"/>
    <property type="match status" value="7"/>
</dbReference>
<evidence type="ECO:0000256" key="3">
    <source>
        <dbReference type="ARBA" id="ARBA00025726"/>
    </source>
</evidence>
<feature type="repeat" description="WD" evidence="4">
    <location>
        <begin position="387"/>
        <end position="427"/>
    </location>
</feature>
<dbReference type="AlphaFoldDB" id="A0A1D1ZQN8"/>
<name>A0A1D1ZQN8_AUXPR</name>
<dbReference type="InterPro" id="IPR015943">
    <property type="entry name" value="WD40/YVTN_repeat-like_dom_sf"/>
</dbReference>
<evidence type="ECO:0000256" key="1">
    <source>
        <dbReference type="ARBA" id="ARBA00022574"/>
    </source>
</evidence>
<dbReference type="InterPro" id="IPR020472">
    <property type="entry name" value="WD40_PAC1"/>
</dbReference>
<feature type="repeat" description="WD" evidence="4">
    <location>
        <begin position="303"/>
        <end position="344"/>
    </location>
</feature>
<dbReference type="CDD" id="cd00200">
    <property type="entry name" value="WD40"/>
    <property type="match status" value="1"/>
</dbReference>
<evidence type="ECO:0000256" key="2">
    <source>
        <dbReference type="ARBA" id="ARBA00022737"/>
    </source>
</evidence>
<gene>
    <name evidence="5" type="ORF">g.46400</name>
</gene>
<feature type="repeat" description="WD" evidence="4">
    <location>
        <begin position="436"/>
        <end position="468"/>
    </location>
</feature>
<keyword evidence="2" id="KW-0677">Repeat</keyword>
<dbReference type="SMART" id="SM00320">
    <property type="entry name" value="WD40"/>
    <property type="match status" value="7"/>
</dbReference>
<accession>A0A1D1ZQN8</accession>
<dbReference type="PANTHER" id="PTHR19923">
    <property type="entry name" value="WD40 REPEAT PROTEINPRL1/PRL2-RELATED"/>
    <property type="match status" value="1"/>
</dbReference>
<evidence type="ECO:0000313" key="5">
    <source>
        <dbReference type="EMBL" id="JAT69025.1"/>
    </source>
</evidence>
<dbReference type="GO" id="GO:0000398">
    <property type="term" value="P:mRNA splicing, via spliceosome"/>
    <property type="evidence" value="ECO:0007669"/>
    <property type="project" value="InterPro"/>
</dbReference>
<dbReference type="InterPro" id="IPR019775">
    <property type="entry name" value="WD40_repeat_CS"/>
</dbReference>
<comment type="similarity">
    <text evidence="3">Belongs to the WD repeat PRL1/PRL2 family.</text>
</comment>
<sequence>MAADGAGAGAALVVEEFPIEKRSLKALALLSLKRTYDLFHSSHWESIPLDEASQKVKISCKISDEYASLSKYKARAVPGEPKATGSAPKTINSTLIDSVQAQEKGAASGSRDKQLVVHGSTASITPAAQAALSTTIMVPTATGGQKEYVPSSVIARRIPNKWPRPEWHAPWKMYRVISGHLGWVRSVAFEPGNEWFCTGSGDRTIKIWDTASGHLRLTLTGHIEQVTGLAVSERHPYMFSCALDKQVKCWDLEQNKVIRNYHGHLSGVYSLAQHPTLDILMTGGRDAVCRVWDIRSKVQIHCLSGHEDTVSAILGQPTDPQVITASHDKTIRLWDLRTGKTLSTLTYHKKAVRGLTAHPTEHTFASGGADNIKKFKLPRGEFLHNTLQQQRAIINCLAVNEDGVLVSGADNGSIWFWDWKSGNAFQQQETVAQPGSLESEQGIYAMAFDKTGSRLVTCEADKTVKMWKEDFTATPESHPVNFKPPKDIRRF</sequence>
<dbReference type="PROSITE" id="PS00678">
    <property type="entry name" value="WD_REPEATS_1"/>
    <property type="match status" value="2"/>
</dbReference>
<feature type="repeat" description="WD" evidence="4">
    <location>
        <begin position="219"/>
        <end position="260"/>
    </location>
</feature>
<dbReference type="GO" id="GO:0071013">
    <property type="term" value="C:catalytic step 2 spliceosome"/>
    <property type="evidence" value="ECO:0007669"/>
    <property type="project" value="TreeGrafter"/>
</dbReference>
<feature type="repeat" description="WD" evidence="4">
    <location>
        <begin position="177"/>
        <end position="218"/>
    </location>
</feature>
<keyword evidence="1 4" id="KW-0853">WD repeat</keyword>
<feature type="repeat" description="WD" evidence="4">
    <location>
        <begin position="261"/>
        <end position="302"/>
    </location>
</feature>
<dbReference type="Gene3D" id="2.130.10.10">
    <property type="entry name" value="YVTN repeat-like/Quinoprotein amine dehydrogenase"/>
    <property type="match status" value="1"/>
</dbReference>
<dbReference type="GO" id="GO:0071011">
    <property type="term" value="C:precatalytic spliceosome"/>
    <property type="evidence" value="ECO:0007669"/>
    <property type="project" value="TreeGrafter"/>
</dbReference>
<dbReference type="FunFam" id="2.130.10.10:FF:000012">
    <property type="entry name" value="Putative pleiotropic regulator 1"/>
    <property type="match status" value="1"/>
</dbReference>
<dbReference type="PANTHER" id="PTHR19923:SF0">
    <property type="entry name" value="PLEIOTROPIC REGULATOR 1"/>
    <property type="match status" value="1"/>
</dbReference>
<protein>
    <submittedName>
        <fullName evidence="5">Uncharacterized protein</fullName>
    </submittedName>
</protein>
<dbReference type="SUPFAM" id="SSF50978">
    <property type="entry name" value="WD40 repeat-like"/>
    <property type="match status" value="1"/>
</dbReference>